<dbReference type="Proteomes" id="UP000824107">
    <property type="component" value="Unassembled WGS sequence"/>
</dbReference>
<reference evidence="1" key="1">
    <citation type="submission" date="2020-10" db="EMBL/GenBank/DDBJ databases">
        <authorList>
            <person name="Gilroy R."/>
        </authorList>
    </citation>
    <scope>NUCLEOTIDE SEQUENCE</scope>
    <source>
        <strain evidence="1">ChiW3-316</strain>
    </source>
</reference>
<accession>A0A9D1M2Q9</accession>
<protein>
    <submittedName>
        <fullName evidence="1">Uncharacterized protein</fullName>
    </submittedName>
</protein>
<gene>
    <name evidence="1" type="ORF">IAD20_00740</name>
</gene>
<dbReference type="AlphaFoldDB" id="A0A9D1M2Q9"/>
<dbReference type="EMBL" id="DVNC01000008">
    <property type="protein sequence ID" value="HIU52589.1"/>
    <property type="molecule type" value="Genomic_DNA"/>
</dbReference>
<evidence type="ECO:0000313" key="1">
    <source>
        <dbReference type="EMBL" id="HIU52589.1"/>
    </source>
</evidence>
<reference evidence="1" key="2">
    <citation type="journal article" date="2021" name="PeerJ">
        <title>Extensive microbial diversity within the chicken gut microbiome revealed by metagenomics and culture.</title>
        <authorList>
            <person name="Gilroy R."/>
            <person name="Ravi A."/>
            <person name="Getino M."/>
            <person name="Pursley I."/>
            <person name="Horton D.L."/>
            <person name="Alikhan N.F."/>
            <person name="Baker D."/>
            <person name="Gharbi K."/>
            <person name="Hall N."/>
            <person name="Watson M."/>
            <person name="Adriaenssens E.M."/>
            <person name="Foster-Nyarko E."/>
            <person name="Jarju S."/>
            <person name="Secka A."/>
            <person name="Antonio M."/>
            <person name="Oren A."/>
            <person name="Chaudhuri R.R."/>
            <person name="La Ragione R."/>
            <person name="Hildebrand F."/>
            <person name="Pallen M.J."/>
        </authorList>
    </citation>
    <scope>NUCLEOTIDE SEQUENCE</scope>
    <source>
        <strain evidence="1">ChiW3-316</strain>
    </source>
</reference>
<sequence>MKNLALPSELMAFINESGKFVFIDDFSGWGEEAQLKNFRFGPAMEGNKLIADTGEEFGFQYVSMRRGNHLTVQLRDHREKSCQQLKLADLPIFREFDVVIWTSGESLQGFAPVCGNKFELAVFLQNLEDYDAPDDYRWSRTKAEMASLAKFLYKNNPNKTKSILDDLD</sequence>
<comment type="caution">
    <text evidence="1">The sequence shown here is derived from an EMBL/GenBank/DDBJ whole genome shotgun (WGS) entry which is preliminary data.</text>
</comment>
<organism evidence="1 2">
    <name type="scientific">Candidatus Scatocola faecipullorum</name>
    <dbReference type="NCBI Taxonomy" id="2840917"/>
    <lineage>
        <taxon>Bacteria</taxon>
        <taxon>Pseudomonadati</taxon>
        <taxon>Pseudomonadota</taxon>
        <taxon>Alphaproteobacteria</taxon>
        <taxon>Rhodospirillales</taxon>
        <taxon>Rhodospirillaceae</taxon>
        <taxon>Rhodospirillaceae incertae sedis</taxon>
        <taxon>Candidatus Scatocola</taxon>
    </lineage>
</organism>
<evidence type="ECO:0000313" key="2">
    <source>
        <dbReference type="Proteomes" id="UP000824107"/>
    </source>
</evidence>
<name>A0A9D1M2Q9_9PROT</name>
<proteinExistence type="predicted"/>